<keyword evidence="2" id="KW-0175">Coiled coil</keyword>
<reference evidence="4 5" key="1">
    <citation type="journal article" date="2020" name="Elife">
        <title>Loss of centromere function drives karyotype evolution in closely related Malassezia species.</title>
        <authorList>
            <person name="Sankaranarayanan S.R."/>
            <person name="Ianiri G."/>
            <person name="Coelho M.A."/>
            <person name="Reza M.H."/>
            <person name="Thimmappa B.C."/>
            <person name="Ganguly P."/>
            <person name="Vadnala R.N."/>
            <person name="Sun S."/>
            <person name="Siddharthan R."/>
            <person name="Tellgren-Roth C."/>
            <person name="Dawson T.L."/>
            <person name="Heitman J."/>
            <person name="Sanyal K."/>
        </authorList>
    </citation>
    <scope>NUCLEOTIDE SEQUENCE [LARGE SCALE GENOMIC DNA]</scope>
    <source>
        <strain evidence="4">CBS14141</strain>
    </source>
</reference>
<feature type="domain" description="CTLH" evidence="3">
    <location>
        <begin position="204"/>
        <end position="243"/>
    </location>
</feature>
<protein>
    <submittedName>
        <fullName evidence="4">GID complex subunit containing RING finger motif</fullName>
    </submittedName>
</protein>
<evidence type="ECO:0000256" key="1">
    <source>
        <dbReference type="ARBA" id="ARBA00010615"/>
    </source>
</evidence>
<dbReference type="InterPro" id="IPR024964">
    <property type="entry name" value="CTLH/CRA"/>
</dbReference>
<comment type="similarity">
    <text evidence="1">Belongs to the FYV10 family.</text>
</comment>
<proteinExistence type="inferred from homology"/>
<feature type="coiled-coil region" evidence="2">
    <location>
        <begin position="89"/>
        <end position="116"/>
    </location>
</feature>
<evidence type="ECO:0000259" key="3">
    <source>
        <dbReference type="PROSITE" id="PS50897"/>
    </source>
</evidence>
<gene>
    <name evidence="4" type="primary">FYV10</name>
    <name evidence="4" type="ORF">GLX27_003702</name>
</gene>
<sequence length="468" mass="51474">MPDTPGPSSPRPNDLAYTSKHVSMSGISSIEDMLIVEQPLLRVPIDEMRKQFKTQQRLWERDYVYCTGVLQAHAHGTNVDTVPSDTERVQDVLQRLRTLREKLAELQRRALTLLHDTQARAEYLGTVYTVGLASHAFEDWCLVRLNRMVVDYMLRRGAFTSAETLAAQQRLEPLIDLPVFAQIRKVEMSLVPDEDSALAPSCTTALAWCSENKVTLRKAKSTLELDLRVQEYVEMVRDRSPASLRSAALYARKYLVPWLGATGPAAAAAAAAALAPGGDDAREGPPPAARELVSRAMGLLAAPPGSWQYRDLYDPQRWRLLRDSFRAIALQVYDLPPTPFLHLALSAGLSALKTHACYSTQAKEVAMVPTSGLPSAGSSLFLAASLEPDCPSQTDDRHPDCPVCYTRGLGTLAREVPFSHQGQSRLVCRITGRQMDDTNPPLCLPNGRVYSEEVRGARTHAGIAAACS</sequence>
<keyword evidence="5" id="KW-1185">Reference proteome</keyword>
<evidence type="ECO:0000313" key="4">
    <source>
        <dbReference type="EMBL" id="WFD49025.1"/>
    </source>
</evidence>
<evidence type="ECO:0000256" key="2">
    <source>
        <dbReference type="SAM" id="Coils"/>
    </source>
</evidence>
<dbReference type="PANTHER" id="PTHR12170">
    <property type="entry name" value="MACROPHAGE ERYTHROBLAST ATTACHER-RELATED"/>
    <property type="match status" value="1"/>
</dbReference>
<accession>A0ABY8EXH3</accession>
<dbReference type="Proteomes" id="UP000818624">
    <property type="component" value="Chromosome 4"/>
</dbReference>
<name>A0ABY8EXH3_MALFU</name>
<organism evidence="4 5">
    <name type="scientific">Malassezia furfur</name>
    <name type="common">Pityriasis versicolor infection agent</name>
    <name type="synonym">Pityrosporum furfur</name>
    <dbReference type="NCBI Taxonomy" id="55194"/>
    <lineage>
        <taxon>Eukaryota</taxon>
        <taxon>Fungi</taxon>
        <taxon>Dikarya</taxon>
        <taxon>Basidiomycota</taxon>
        <taxon>Ustilaginomycotina</taxon>
        <taxon>Malasseziomycetes</taxon>
        <taxon>Malasseziales</taxon>
        <taxon>Malasseziaceae</taxon>
        <taxon>Malassezia</taxon>
    </lineage>
</organism>
<dbReference type="PROSITE" id="PS50897">
    <property type="entry name" value="CTLH"/>
    <property type="match status" value="1"/>
</dbReference>
<dbReference type="InterPro" id="IPR006595">
    <property type="entry name" value="CTLH_C"/>
</dbReference>
<dbReference type="PANTHER" id="PTHR12170:SF2">
    <property type="entry name" value="E3 UBIQUITIN-PROTEIN TRANSFERASE MAEA"/>
    <property type="match status" value="1"/>
</dbReference>
<dbReference type="Pfam" id="PF10607">
    <property type="entry name" value="CTLH"/>
    <property type="match status" value="1"/>
</dbReference>
<evidence type="ECO:0000313" key="5">
    <source>
        <dbReference type="Proteomes" id="UP000818624"/>
    </source>
</evidence>
<dbReference type="InterPro" id="IPR006594">
    <property type="entry name" value="LisH"/>
</dbReference>
<dbReference type="InterPro" id="IPR045098">
    <property type="entry name" value="Fyv10_fam"/>
</dbReference>
<dbReference type="EMBL" id="CP046237">
    <property type="protein sequence ID" value="WFD49025.1"/>
    <property type="molecule type" value="Genomic_DNA"/>
</dbReference>
<dbReference type="PROSITE" id="PS50896">
    <property type="entry name" value="LISH"/>
    <property type="match status" value="1"/>
</dbReference>